<name>A0A1T0B9A6_9PAST</name>
<evidence type="ECO:0000313" key="2">
    <source>
        <dbReference type="EMBL" id="OOS06552.1"/>
    </source>
</evidence>
<feature type="transmembrane region" description="Helical" evidence="1">
    <location>
        <begin position="12"/>
        <end position="30"/>
    </location>
</feature>
<organism evidence="2 3">
    <name type="scientific">[Haemophilus] felis</name>
    <dbReference type="NCBI Taxonomy" id="123822"/>
    <lineage>
        <taxon>Bacteria</taxon>
        <taxon>Pseudomonadati</taxon>
        <taxon>Pseudomonadota</taxon>
        <taxon>Gammaproteobacteria</taxon>
        <taxon>Pasteurellales</taxon>
        <taxon>Pasteurellaceae</taxon>
    </lineage>
</organism>
<gene>
    <name evidence="2" type="ORF">B0188_02155</name>
</gene>
<sequence length="230" mass="27275">MKFFGKLKLKKFEILKIVIVLIYVSLIFLIQDDKPSIQERMKMHCERIENDEDYRLKVAVNNYFREILLNIEKEKNNGDCRFISVYNKFPEMKTCELSISSKNTDENTLNNFIGRIIINNNMMPSTSDLAETFEKYSDKLLSQMDKKSIFNLNFIDILKNNNILYLYSSTRIYLYKLDSFRIENKELVASPMIGYFPDKNYLWNTISDTVIKKYRIKECGETIFNLGHPL</sequence>
<proteinExistence type="predicted"/>
<keyword evidence="1" id="KW-0472">Membrane</keyword>
<evidence type="ECO:0000256" key="1">
    <source>
        <dbReference type="SAM" id="Phobius"/>
    </source>
</evidence>
<dbReference type="AlphaFoldDB" id="A0A1T0B9A6"/>
<evidence type="ECO:0000313" key="3">
    <source>
        <dbReference type="Proteomes" id="UP000190023"/>
    </source>
</evidence>
<dbReference type="EMBL" id="MUYB01000007">
    <property type="protein sequence ID" value="OOS06552.1"/>
    <property type="molecule type" value="Genomic_DNA"/>
</dbReference>
<keyword evidence="3" id="KW-1185">Reference proteome</keyword>
<dbReference type="STRING" id="123822.B0188_02155"/>
<protein>
    <submittedName>
        <fullName evidence="2">Uncharacterized protein</fullName>
    </submittedName>
</protein>
<comment type="caution">
    <text evidence="2">The sequence shown here is derived from an EMBL/GenBank/DDBJ whole genome shotgun (WGS) entry which is preliminary data.</text>
</comment>
<keyword evidence="1" id="KW-0812">Transmembrane</keyword>
<accession>A0A1T0B9A6</accession>
<keyword evidence="1" id="KW-1133">Transmembrane helix</keyword>
<dbReference type="Proteomes" id="UP000190023">
    <property type="component" value="Unassembled WGS sequence"/>
</dbReference>
<dbReference type="OrthoDB" id="5692314at2"/>
<reference evidence="2 3" key="1">
    <citation type="submission" date="2017-02" db="EMBL/GenBank/DDBJ databases">
        <title>Draft genome sequence of Haemophilus felis CCUG 31170 type strain.</title>
        <authorList>
            <person name="Engstrom-Jakobsson H."/>
            <person name="Salva-Serra F."/>
            <person name="Thorell K."/>
            <person name="Gonzales-Siles L."/>
            <person name="Karlsson R."/>
            <person name="Boulund F."/>
            <person name="Engstrand L."/>
            <person name="Kristiansson E."/>
            <person name="Moore E."/>
        </authorList>
    </citation>
    <scope>NUCLEOTIDE SEQUENCE [LARGE SCALE GENOMIC DNA]</scope>
    <source>
        <strain evidence="2 3">CCUG 31170</strain>
    </source>
</reference>